<accession>A0A1F7S505</accession>
<organism evidence="2 3">
    <name type="scientific">Candidatus Schekmanbacteria bacterium RBG_13_48_7</name>
    <dbReference type="NCBI Taxonomy" id="1817878"/>
    <lineage>
        <taxon>Bacteria</taxon>
        <taxon>Candidatus Schekmaniibacteriota</taxon>
    </lineage>
</organism>
<protein>
    <submittedName>
        <fullName evidence="2">Uncharacterized protein</fullName>
    </submittedName>
</protein>
<comment type="caution">
    <text evidence="2">The sequence shown here is derived from an EMBL/GenBank/DDBJ whole genome shotgun (WGS) entry which is preliminary data.</text>
</comment>
<gene>
    <name evidence="2" type="ORF">A2161_11215</name>
</gene>
<proteinExistence type="predicted"/>
<feature type="region of interest" description="Disordered" evidence="1">
    <location>
        <begin position="1"/>
        <end position="24"/>
    </location>
</feature>
<dbReference type="Proteomes" id="UP000179266">
    <property type="component" value="Unassembled WGS sequence"/>
</dbReference>
<evidence type="ECO:0000313" key="3">
    <source>
        <dbReference type="Proteomes" id="UP000179266"/>
    </source>
</evidence>
<name>A0A1F7S505_9BACT</name>
<dbReference type="EMBL" id="MGDD01000029">
    <property type="protein sequence ID" value="OGL48859.1"/>
    <property type="molecule type" value="Genomic_DNA"/>
</dbReference>
<dbReference type="AlphaFoldDB" id="A0A1F7S505"/>
<feature type="compositionally biased region" description="Basic and acidic residues" evidence="1">
    <location>
        <begin position="1"/>
        <end position="12"/>
    </location>
</feature>
<reference evidence="2 3" key="1">
    <citation type="journal article" date="2016" name="Nat. Commun.">
        <title>Thousands of microbial genomes shed light on interconnected biogeochemical processes in an aquifer system.</title>
        <authorList>
            <person name="Anantharaman K."/>
            <person name="Brown C.T."/>
            <person name="Hug L.A."/>
            <person name="Sharon I."/>
            <person name="Castelle C.J."/>
            <person name="Probst A.J."/>
            <person name="Thomas B.C."/>
            <person name="Singh A."/>
            <person name="Wilkins M.J."/>
            <person name="Karaoz U."/>
            <person name="Brodie E.L."/>
            <person name="Williams K.H."/>
            <person name="Hubbard S.S."/>
            <person name="Banfield J.F."/>
        </authorList>
    </citation>
    <scope>NUCLEOTIDE SEQUENCE [LARGE SCALE GENOMIC DNA]</scope>
</reference>
<evidence type="ECO:0000313" key="2">
    <source>
        <dbReference type="EMBL" id="OGL48859.1"/>
    </source>
</evidence>
<evidence type="ECO:0000256" key="1">
    <source>
        <dbReference type="SAM" id="MobiDB-lite"/>
    </source>
</evidence>
<sequence length="71" mass="8071">MHFEGDALHEPQLDEEPEDFPPPAMTLEKLENSFSTSFFPHFGQIISSFPQTIVSNSLLQLLQIYSKTGIF</sequence>